<gene>
    <name evidence="1" type="ORF">A3Q56_08057</name>
</gene>
<keyword evidence="2" id="KW-1185">Reference proteome</keyword>
<sequence length="95" mass="11178">MTGIQMHHDSNGHMESEIDLKSFSTARKLIYDIFTDLIILFNECSQFTKDDINDEENLFYGTVKFDNEKIKSYTTKSEEIVKILLRNRMKVVFFG</sequence>
<dbReference type="AlphaFoldDB" id="A0A177ASL6"/>
<organism evidence="1 2">
    <name type="scientific">Intoshia linei</name>
    <dbReference type="NCBI Taxonomy" id="1819745"/>
    <lineage>
        <taxon>Eukaryota</taxon>
        <taxon>Metazoa</taxon>
        <taxon>Spiralia</taxon>
        <taxon>Lophotrochozoa</taxon>
        <taxon>Mesozoa</taxon>
        <taxon>Orthonectida</taxon>
        <taxon>Rhopaluridae</taxon>
        <taxon>Intoshia</taxon>
    </lineage>
</organism>
<accession>A0A177ASL6</accession>
<reference evidence="1 2" key="1">
    <citation type="submission" date="2016-04" db="EMBL/GenBank/DDBJ databases">
        <title>The genome of Intoshia linei affirms orthonectids as highly simplified spiralians.</title>
        <authorList>
            <person name="Mikhailov K.V."/>
            <person name="Slusarev G.S."/>
            <person name="Nikitin M.A."/>
            <person name="Logacheva M.D."/>
            <person name="Penin A."/>
            <person name="Aleoshin V."/>
            <person name="Panchin Y.V."/>
        </authorList>
    </citation>
    <scope>NUCLEOTIDE SEQUENCE [LARGE SCALE GENOMIC DNA]</scope>
    <source>
        <strain evidence="1">Intl2013</strain>
        <tissue evidence="1">Whole animal</tissue>
    </source>
</reference>
<name>A0A177ASL6_9BILA</name>
<proteinExistence type="predicted"/>
<comment type="caution">
    <text evidence="1">The sequence shown here is derived from an EMBL/GenBank/DDBJ whole genome shotgun (WGS) entry which is preliminary data.</text>
</comment>
<evidence type="ECO:0000313" key="2">
    <source>
        <dbReference type="Proteomes" id="UP000078046"/>
    </source>
</evidence>
<protein>
    <submittedName>
        <fullName evidence="1">Uncharacterized protein</fullName>
    </submittedName>
</protein>
<feature type="non-terminal residue" evidence="1">
    <location>
        <position position="95"/>
    </location>
</feature>
<evidence type="ECO:0000313" key="1">
    <source>
        <dbReference type="EMBL" id="OAF64234.1"/>
    </source>
</evidence>
<dbReference type="Proteomes" id="UP000078046">
    <property type="component" value="Unassembled WGS sequence"/>
</dbReference>
<dbReference type="EMBL" id="LWCA01002002">
    <property type="protein sequence ID" value="OAF64234.1"/>
    <property type="molecule type" value="Genomic_DNA"/>
</dbReference>